<gene>
    <name evidence="2" type="ORF">LIER_39248</name>
</gene>
<feature type="compositionally biased region" description="Basic and acidic residues" evidence="1">
    <location>
        <begin position="88"/>
        <end position="113"/>
    </location>
</feature>
<protein>
    <recommendedName>
        <fullName evidence="4">DUF4283 domain-containing protein</fullName>
    </recommendedName>
</protein>
<feature type="compositionally biased region" description="Polar residues" evidence="1">
    <location>
        <begin position="114"/>
        <end position="123"/>
    </location>
</feature>
<organism evidence="2 3">
    <name type="scientific">Lithospermum erythrorhizon</name>
    <name type="common">Purple gromwell</name>
    <name type="synonym">Lithospermum officinale var. erythrorhizon</name>
    <dbReference type="NCBI Taxonomy" id="34254"/>
    <lineage>
        <taxon>Eukaryota</taxon>
        <taxon>Viridiplantae</taxon>
        <taxon>Streptophyta</taxon>
        <taxon>Embryophyta</taxon>
        <taxon>Tracheophyta</taxon>
        <taxon>Spermatophyta</taxon>
        <taxon>Magnoliopsida</taxon>
        <taxon>eudicotyledons</taxon>
        <taxon>Gunneridae</taxon>
        <taxon>Pentapetalae</taxon>
        <taxon>asterids</taxon>
        <taxon>lamiids</taxon>
        <taxon>Boraginales</taxon>
        <taxon>Boraginaceae</taxon>
        <taxon>Boraginoideae</taxon>
        <taxon>Lithospermeae</taxon>
        <taxon>Lithospermum</taxon>
    </lineage>
</organism>
<name>A0AAV3QBN0_LITER</name>
<evidence type="ECO:0000313" key="3">
    <source>
        <dbReference type="Proteomes" id="UP001454036"/>
    </source>
</evidence>
<comment type="caution">
    <text evidence="2">The sequence shown here is derived from an EMBL/GenBank/DDBJ whole genome shotgun (WGS) entry which is preliminary data.</text>
</comment>
<feature type="region of interest" description="Disordered" evidence="1">
    <location>
        <begin position="189"/>
        <end position="221"/>
    </location>
</feature>
<accession>A0AAV3QBN0</accession>
<dbReference type="AlphaFoldDB" id="A0AAV3QBN0"/>
<sequence>MNIEHVTMDSLPCWVRIWNHLLGYVDTDFGKAVGAHIGEVMEVDRRSVDRERVDTSELKEDDIWGVSRINKFDSWMLVHREKRMYGKRRENTRDRNNRRGEEQGPWRDHDKNQLHNGEISNTYHHSRGSEWERQKENRNDWNFRHPVQEGYNISKRLDQFLSGTNSYQGVNCSGKQQLGVVIITDSEKGVGEEAETGSIGRGTKKGGANQGQEDGKRRSVGGRKVLGELNCGIVGKKRVVSYEKDGVITETKLG</sequence>
<evidence type="ECO:0008006" key="4">
    <source>
        <dbReference type="Google" id="ProtNLM"/>
    </source>
</evidence>
<feature type="region of interest" description="Disordered" evidence="1">
    <location>
        <begin position="88"/>
        <end position="131"/>
    </location>
</feature>
<reference evidence="2 3" key="1">
    <citation type="submission" date="2024-01" db="EMBL/GenBank/DDBJ databases">
        <title>The complete chloroplast genome sequence of Lithospermum erythrorhizon: insights into the phylogenetic relationship among Boraginaceae species and the maternal lineages of purple gromwells.</title>
        <authorList>
            <person name="Okada T."/>
            <person name="Watanabe K."/>
        </authorList>
    </citation>
    <scope>NUCLEOTIDE SEQUENCE [LARGE SCALE GENOMIC DNA]</scope>
</reference>
<keyword evidence="3" id="KW-1185">Reference proteome</keyword>
<evidence type="ECO:0000256" key="1">
    <source>
        <dbReference type="SAM" id="MobiDB-lite"/>
    </source>
</evidence>
<dbReference type="Proteomes" id="UP001454036">
    <property type="component" value="Unassembled WGS sequence"/>
</dbReference>
<dbReference type="EMBL" id="BAABME010020818">
    <property type="protein sequence ID" value="GAA0161527.1"/>
    <property type="molecule type" value="Genomic_DNA"/>
</dbReference>
<evidence type="ECO:0000313" key="2">
    <source>
        <dbReference type="EMBL" id="GAA0161527.1"/>
    </source>
</evidence>
<proteinExistence type="predicted"/>